<dbReference type="SUPFAM" id="SSF49723">
    <property type="entry name" value="Lipase/lipooxygenase domain (PLAT/LH2 domain)"/>
    <property type="match status" value="1"/>
</dbReference>
<dbReference type="SMART" id="SM00308">
    <property type="entry name" value="LH2"/>
    <property type="match status" value="1"/>
</dbReference>
<dbReference type="InterPro" id="IPR001024">
    <property type="entry name" value="PLAT/LH2_dom"/>
</dbReference>
<dbReference type="GO" id="GO:0034440">
    <property type="term" value="P:lipid oxidation"/>
    <property type="evidence" value="ECO:0007669"/>
    <property type="project" value="InterPro"/>
</dbReference>
<protein>
    <recommendedName>
        <fullName evidence="13">Lipoxygenase</fullName>
        <ecNumber evidence="13">1.13.11.-</ecNumber>
    </recommendedName>
</protein>
<keyword evidence="5 13" id="KW-0925">Oxylipin biosynthesis</keyword>
<gene>
    <name evidence="15" type="ORF">GOP47_0001540</name>
</gene>
<dbReference type="InterPro" id="IPR013819">
    <property type="entry name" value="LipOase_C"/>
</dbReference>
<dbReference type="Pfam" id="PF00305">
    <property type="entry name" value="Lipoxygenase"/>
    <property type="match status" value="1"/>
</dbReference>
<dbReference type="InterPro" id="IPR036226">
    <property type="entry name" value="LipOase_C_sf"/>
</dbReference>
<reference evidence="15" key="1">
    <citation type="submission" date="2021-01" db="EMBL/GenBank/DDBJ databases">
        <title>Adiantum capillus-veneris genome.</title>
        <authorList>
            <person name="Fang Y."/>
            <person name="Liao Q."/>
        </authorList>
    </citation>
    <scope>NUCLEOTIDE SEQUENCE</scope>
    <source>
        <strain evidence="15">H3</strain>
        <tissue evidence="15">Leaf</tissue>
    </source>
</reference>
<dbReference type="SUPFAM" id="SSF48484">
    <property type="entry name" value="Lipoxigenase"/>
    <property type="match status" value="1"/>
</dbReference>
<evidence type="ECO:0000256" key="8">
    <source>
        <dbReference type="ARBA" id="ARBA00023002"/>
    </source>
</evidence>
<dbReference type="GO" id="GO:0006633">
    <property type="term" value="P:fatty acid biosynthetic process"/>
    <property type="evidence" value="ECO:0007669"/>
    <property type="project" value="UniProtKB-KW"/>
</dbReference>
<keyword evidence="8 12" id="KW-0560">Oxidoreductase</keyword>
<keyword evidence="4 12" id="KW-0479">Metal-binding</keyword>
<dbReference type="GO" id="GO:0016702">
    <property type="term" value="F:oxidoreductase activity, acting on single donors with incorporation of molecular oxygen, incorporation of two atoms of oxygen"/>
    <property type="evidence" value="ECO:0007669"/>
    <property type="project" value="InterPro"/>
</dbReference>
<evidence type="ECO:0000259" key="14">
    <source>
        <dbReference type="PROSITE" id="PS51393"/>
    </source>
</evidence>
<evidence type="ECO:0000256" key="3">
    <source>
        <dbReference type="ARBA" id="ARBA00022516"/>
    </source>
</evidence>
<comment type="function">
    <text evidence="13">Plant lipoxygenase may be involved in a number of diverse aspects of plant physiology including growth and development, pest resistance, and senescence or responses to wounding.</text>
</comment>
<keyword evidence="3 13" id="KW-0444">Lipid biosynthesis</keyword>
<organism evidence="15 16">
    <name type="scientific">Adiantum capillus-veneris</name>
    <name type="common">Maidenhair fern</name>
    <dbReference type="NCBI Taxonomy" id="13818"/>
    <lineage>
        <taxon>Eukaryota</taxon>
        <taxon>Viridiplantae</taxon>
        <taxon>Streptophyta</taxon>
        <taxon>Embryophyta</taxon>
        <taxon>Tracheophyta</taxon>
        <taxon>Polypodiopsida</taxon>
        <taxon>Polypodiidae</taxon>
        <taxon>Polypodiales</taxon>
        <taxon>Pteridineae</taxon>
        <taxon>Pteridaceae</taxon>
        <taxon>Vittarioideae</taxon>
        <taxon>Adiantum</taxon>
    </lineage>
</organism>
<dbReference type="InterPro" id="IPR020834">
    <property type="entry name" value="LipOase_CS"/>
</dbReference>
<comment type="caution">
    <text evidence="15">The sequence shown here is derived from an EMBL/GenBank/DDBJ whole genome shotgun (WGS) entry which is preliminary data.</text>
</comment>
<dbReference type="InterPro" id="IPR020833">
    <property type="entry name" value="LipOase_Fe_BS"/>
</dbReference>
<dbReference type="PRINTS" id="PR00468">
    <property type="entry name" value="PLTLPOXGNASE"/>
</dbReference>
<dbReference type="PRINTS" id="PR00087">
    <property type="entry name" value="LIPOXYGENASE"/>
</dbReference>
<dbReference type="GO" id="GO:0031408">
    <property type="term" value="P:oxylipin biosynthetic process"/>
    <property type="evidence" value="ECO:0007669"/>
    <property type="project" value="UniProtKB-UniRule"/>
</dbReference>
<dbReference type="Gene3D" id="3.10.450.60">
    <property type="match status" value="1"/>
</dbReference>
<proteinExistence type="inferred from homology"/>
<keyword evidence="7 12" id="KW-0223">Dioxygenase</keyword>
<dbReference type="PANTHER" id="PTHR11771">
    <property type="entry name" value="LIPOXYGENASE"/>
    <property type="match status" value="1"/>
</dbReference>
<dbReference type="Pfam" id="PF01477">
    <property type="entry name" value="PLAT"/>
    <property type="match status" value="1"/>
</dbReference>
<dbReference type="PROSITE" id="PS00081">
    <property type="entry name" value="LIPOXYGENASE_2"/>
    <property type="match status" value="1"/>
</dbReference>
<evidence type="ECO:0000256" key="4">
    <source>
        <dbReference type="ARBA" id="ARBA00022723"/>
    </source>
</evidence>
<evidence type="ECO:0000256" key="6">
    <source>
        <dbReference type="ARBA" id="ARBA00022832"/>
    </source>
</evidence>
<dbReference type="AlphaFoldDB" id="A0A9D4V921"/>
<dbReference type="OrthoDB" id="407298at2759"/>
<dbReference type="PROSITE" id="PS00711">
    <property type="entry name" value="LIPOXYGENASE_1"/>
    <property type="match status" value="1"/>
</dbReference>
<keyword evidence="11 13" id="KW-0275">Fatty acid biosynthesis</keyword>
<dbReference type="InterPro" id="IPR001246">
    <property type="entry name" value="LipOase_plant"/>
</dbReference>
<comment type="cofactor">
    <cofactor evidence="1 12">
        <name>Fe cation</name>
        <dbReference type="ChEBI" id="CHEBI:24875"/>
    </cofactor>
</comment>
<comment type="similarity">
    <text evidence="2 12">Belongs to the lipoxygenase family.</text>
</comment>
<dbReference type="Gene3D" id="4.10.375.10">
    <property type="entry name" value="Lipoxygenase-1, Domain 2"/>
    <property type="match status" value="1"/>
</dbReference>
<dbReference type="InterPro" id="IPR027433">
    <property type="entry name" value="Lipoxygenase_dom_3"/>
</dbReference>
<evidence type="ECO:0000256" key="11">
    <source>
        <dbReference type="ARBA" id="ARBA00023160"/>
    </source>
</evidence>
<evidence type="ECO:0000256" key="1">
    <source>
        <dbReference type="ARBA" id="ARBA00001962"/>
    </source>
</evidence>
<dbReference type="EMBL" id="JABFUD020000003">
    <property type="protein sequence ID" value="KAI5081797.1"/>
    <property type="molecule type" value="Genomic_DNA"/>
</dbReference>
<dbReference type="InterPro" id="IPR000907">
    <property type="entry name" value="LipOase"/>
</dbReference>
<comment type="pathway">
    <text evidence="13">Lipid metabolism; oxylipin biosynthesis.</text>
</comment>
<dbReference type="InterPro" id="IPR036392">
    <property type="entry name" value="PLAT/LH2_dom_sf"/>
</dbReference>
<dbReference type="Gene3D" id="1.20.245.10">
    <property type="entry name" value="Lipoxygenase-1, Domain 5"/>
    <property type="match status" value="1"/>
</dbReference>
<keyword evidence="9 12" id="KW-0408">Iron</keyword>
<evidence type="ECO:0000256" key="13">
    <source>
        <dbReference type="RuleBase" id="RU003975"/>
    </source>
</evidence>
<dbReference type="FunFam" id="1.20.245.10:FF:000002">
    <property type="entry name" value="Lipoxygenase"/>
    <property type="match status" value="1"/>
</dbReference>
<keyword evidence="16" id="KW-1185">Reference proteome</keyword>
<evidence type="ECO:0000256" key="10">
    <source>
        <dbReference type="ARBA" id="ARBA00023098"/>
    </source>
</evidence>
<evidence type="ECO:0000256" key="7">
    <source>
        <dbReference type="ARBA" id="ARBA00022964"/>
    </source>
</evidence>
<name>A0A9D4V921_ADICA</name>
<evidence type="ECO:0000256" key="5">
    <source>
        <dbReference type="ARBA" id="ARBA00022767"/>
    </source>
</evidence>
<sequence length="900" mass="100580">MAATSTRSGFIAAAAATSAAPRGPTLQPARSCPLPARVGKRQPVGGQHGASVSAAPRQLLTVRCQAFPSLTKQAAAKADVEDWVATVQVLKEGAFDVASHALSDLLGQKLKMVLVSSELDPETKKPKMSPEADVNFNKKYSKDVGKDSWIKVLFPKVPKDFGKPGAVLVESYHDNEFFLKSLTIETGSPVQFPCHSWITHCSHNSNRPRVFFANQAFLPKDTPEALRELRGEDLSLLRGNGTGERKNPERIYDYDVYNDLGSPDKDITHARPTLGGSSELPYPRRCRTGRKRCVSDPDAEEPVTFDDGYVPRDERFSPWKMSLFLKAGVKSFGQQILPTLRDLVDVGEHYDAFHEIHELYEGSLRSVKTIKHMFKNPMSKSPVQFPPPGVVQASKDAWLHDVEFGRQRLAGSNPLVIELLKEFPPTSKLDPKEYGSQKSTITHKDLEVYLEGLTVEEAIKSNRMYILDYHDSIMPYVKKINEETKGKIYASRTLFFLTRRGVIAPIVIELSLPPTHRGGPGLNRVFKAPPPGITMWTWRLAKAHVAAVDTGIHQLISHWLRTHACIEPFIIATHRQLSTMHPVHVLLDPHFKDTMNINAMARTSLIDSFGIIENGFTPGKYCMEISSVFYKSWRFDEQALPNDLLKRGMAVPDPKSKHGVKLVLEDYPFAKDGLDLWGAIKDWVSDYVGIYYKSDADVEGDAELQGWWREITELGHGDHKGAKWWGEMKKVEELVQALTTIMWVASGHHSAVNFGQYAYAGFMPNSPTICQKLIPERDTAEWEKFLSDPEKYYLNMVPTQGQATLIMATVEILAQHLEDEQYLGERGDPQWTSDPRALEASEKFSAALSQVEHEVHDRNMQATGPLFHRAGPALLPYTLLSPLKGGVGLTFRGVPNSISI</sequence>
<dbReference type="Gene3D" id="2.60.60.20">
    <property type="entry name" value="PLAT/LH2 domain"/>
    <property type="match status" value="1"/>
</dbReference>
<dbReference type="Gene3D" id="4.10.372.10">
    <property type="entry name" value="Lipoxygenase-1, Domain 3"/>
    <property type="match status" value="1"/>
</dbReference>
<dbReference type="PROSITE" id="PS51393">
    <property type="entry name" value="LIPOXYGENASE_3"/>
    <property type="match status" value="1"/>
</dbReference>
<dbReference type="Proteomes" id="UP000886520">
    <property type="component" value="Chromosome 2"/>
</dbReference>
<evidence type="ECO:0000313" key="16">
    <source>
        <dbReference type="Proteomes" id="UP000886520"/>
    </source>
</evidence>
<dbReference type="EC" id="1.13.11.-" evidence="13"/>
<evidence type="ECO:0000256" key="12">
    <source>
        <dbReference type="RuleBase" id="RU003974"/>
    </source>
</evidence>
<evidence type="ECO:0000256" key="9">
    <source>
        <dbReference type="ARBA" id="ARBA00023004"/>
    </source>
</evidence>
<evidence type="ECO:0000313" key="15">
    <source>
        <dbReference type="EMBL" id="KAI5081797.1"/>
    </source>
</evidence>
<keyword evidence="6" id="KW-0276">Fatty acid metabolism</keyword>
<evidence type="ECO:0000256" key="2">
    <source>
        <dbReference type="ARBA" id="ARBA00009419"/>
    </source>
</evidence>
<feature type="domain" description="Lipoxygenase" evidence="14">
    <location>
        <begin position="216"/>
        <end position="900"/>
    </location>
</feature>
<keyword evidence="10" id="KW-0443">Lipid metabolism</keyword>
<dbReference type="GO" id="GO:0046872">
    <property type="term" value="F:metal ion binding"/>
    <property type="evidence" value="ECO:0007669"/>
    <property type="project" value="UniProtKB-UniRule"/>
</dbReference>
<accession>A0A9D4V921</accession>